<sequence>MKRIALFCFLFGLATLSSCEKDAIAPSGADEQLSPGSGSRNELILDSIFLYARQVYLWHNTLPSYAQFAPRTRYTTTSLLPGIELYRQELFDITQYAINPNTKTPFELPDNAWAPRYSFIQTRSAANGLLAATGAVETASMGASGSFEIGSTKIAYLALNGFPLLASLKSTLDDKFESIAQEEPHILVIDLRNNLGGYVETAAHVANLIVPSHADGKLMYSERFNSNLQNATARILQFQPYLDNAGKPVYYQGRTATMADVDYSEKANSTYFKKIGKLNAIQKIYFIVSGNTASAAELLISALKPYVPCVLVGARTYGKPVGFFPINIDRYTLYLASFSLHNAEGWGDYYTGIPPDIAVSDVGDGEQGHPTDPGIKAVLADIQDNSSAAVVRGRIKKVYNMRSTQKMATRDTAFIPIIVHPQKFKN</sequence>
<evidence type="ECO:0000256" key="1">
    <source>
        <dbReference type="SAM" id="SignalP"/>
    </source>
</evidence>
<name>A0ABY7WKD6_9SPHI</name>
<protein>
    <submittedName>
        <fullName evidence="3">S41 family peptidase</fullName>
    </submittedName>
</protein>
<organism evidence="3 4">
    <name type="scientific">Sphingobacterium oryzagri</name>
    <dbReference type="NCBI Taxonomy" id="3025669"/>
    <lineage>
        <taxon>Bacteria</taxon>
        <taxon>Pseudomonadati</taxon>
        <taxon>Bacteroidota</taxon>
        <taxon>Sphingobacteriia</taxon>
        <taxon>Sphingobacteriales</taxon>
        <taxon>Sphingobacteriaceae</taxon>
        <taxon>Sphingobacterium</taxon>
    </lineage>
</organism>
<dbReference type="EMBL" id="CP117880">
    <property type="protein sequence ID" value="WDF69638.1"/>
    <property type="molecule type" value="Genomic_DNA"/>
</dbReference>
<feature type="signal peptide" evidence="1">
    <location>
        <begin position="1"/>
        <end position="20"/>
    </location>
</feature>
<dbReference type="PROSITE" id="PS51257">
    <property type="entry name" value="PROKAR_LIPOPROTEIN"/>
    <property type="match status" value="1"/>
</dbReference>
<dbReference type="Pfam" id="PF03572">
    <property type="entry name" value="Peptidase_S41"/>
    <property type="match status" value="1"/>
</dbReference>
<evidence type="ECO:0000259" key="2">
    <source>
        <dbReference type="Pfam" id="PF03572"/>
    </source>
</evidence>
<dbReference type="RefSeq" id="WP_274268351.1">
    <property type="nucleotide sequence ID" value="NZ_CP117880.1"/>
</dbReference>
<keyword evidence="1" id="KW-0732">Signal</keyword>
<dbReference type="PANTHER" id="PTHR32060">
    <property type="entry name" value="TAIL-SPECIFIC PROTEASE"/>
    <property type="match status" value="1"/>
</dbReference>
<dbReference type="InterPro" id="IPR005151">
    <property type="entry name" value="Tail-specific_protease"/>
</dbReference>
<reference evidence="3 4" key="1">
    <citation type="submission" date="2023-02" db="EMBL/GenBank/DDBJ databases">
        <title>Genome sequence of Sphingobacterium sp. KACC 22765.</title>
        <authorList>
            <person name="Kim S."/>
            <person name="Heo J."/>
            <person name="Kwon S.-W."/>
        </authorList>
    </citation>
    <scope>NUCLEOTIDE SEQUENCE [LARGE SCALE GENOMIC DNA]</scope>
    <source>
        <strain evidence="3 4">KACC 22765</strain>
    </source>
</reference>
<feature type="chain" id="PRO_5045426495" evidence="1">
    <location>
        <begin position="21"/>
        <end position="426"/>
    </location>
</feature>
<accession>A0ABY7WKD6</accession>
<gene>
    <name evidence="3" type="ORF">PQ465_04475</name>
</gene>
<evidence type="ECO:0000313" key="3">
    <source>
        <dbReference type="EMBL" id="WDF69638.1"/>
    </source>
</evidence>
<dbReference type="Proteomes" id="UP001221558">
    <property type="component" value="Chromosome"/>
</dbReference>
<dbReference type="InterPro" id="IPR029045">
    <property type="entry name" value="ClpP/crotonase-like_dom_sf"/>
</dbReference>
<proteinExistence type="predicted"/>
<feature type="domain" description="Tail specific protease" evidence="2">
    <location>
        <begin position="153"/>
        <end position="359"/>
    </location>
</feature>
<dbReference type="SUPFAM" id="SSF52096">
    <property type="entry name" value="ClpP/crotonase"/>
    <property type="match status" value="1"/>
</dbReference>
<dbReference type="Gene3D" id="3.90.226.10">
    <property type="entry name" value="2-enoyl-CoA Hydratase, Chain A, domain 1"/>
    <property type="match status" value="1"/>
</dbReference>
<evidence type="ECO:0000313" key="4">
    <source>
        <dbReference type="Proteomes" id="UP001221558"/>
    </source>
</evidence>
<keyword evidence="4" id="KW-1185">Reference proteome</keyword>
<dbReference type="PANTHER" id="PTHR32060:SF30">
    <property type="entry name" value="CARBOXY-TERMINAL PROCESSING PROTEASE CTPA"/>
    <property type="match status" value="1"/>
</dbReference>